<dbReference type="InterPro" id="IPR044577">
    <property type="entry name" value="HIPP4/7/8/17/18/19"/>
</dbReference>
<protein>
    <submittedName>
        <fullName evidence="6">Uncharacterized protein</fullName>
    </submittedName>
</protein>
<keyword evidence="7" id="KW-1185">Reference proteome</keyword>
<dbReference type="EMBL" id="JBBPBK010000003">
    <property type="protein sequence ID" value="KAK9289125.1"/>
    <property type="molecule type" value="Genomic_DNA"/>
</dbReference>
<evidence type="ECO:0000256" key="4">
    <source>
        <dbReference type="ARBA" id="ARBA00024045"/>
    </source>
</evidence>
<evidence type="ECO:0000313" key="6">
    <source>
        <dbReference type="EMBL" id="KAK9289125.1"/>
    </source>
</evidence>
<comment type="caution">
    <text evidence="6">The sequence shown here is derived from an EMBL/GenBank/DDBJ whole genome shotgun (WGS) entry which is preliminary data.</text>
</comment>
<reference evidence="6 7" key="1">
    <citation type="journal article" date="2024" name="Plant J.">
        <title>Genome sequences and population genomics reveal climatic adaptation and genomic divergence between two closely related sweetgum species.</title>
        <authorList>
            <person name="Xu W.Q."/>
            <person name="Ren C.Q."/>
            <person name="Zhang X.Y."/>
            <person name="Comes H.P."/>
            <person name="Liu X.H."/>
            <person name="Li Y.G."/>
            <person name="Kettle C.J."/>
            <person name="Jalonen R."/>
            <person name="Gaisberger H."/>
            <person name="Ma Y.Z."/>
            <person name="Qiu Y.X."/>
        </authorList>
    </citation>
    <scope>NUCLEOTIDE SEQUENCE [LARGE SCALE GENOMIC DNA]</scope>
    <source>
        <strain evidence="6">Hangzhou</strain>
    </source>
</reference>
<dbReference type="PANTHER" id="PTHR46195:SF18">
    <property type="entry name" value="SUPEROXIDE DISMUTASE 1 COPPER CHAPERONE-LIKE PROTEIN"/>
    <property type="match status" value="1"/>
</dbReference>
<keyword evidence="2" id="KW-0479">Metal-binding</keyword>
<accession>A0AAP0S1G7</accession>
<organism evidence="6 7">
    <name type="scientific">Liquidambar formosana</name>
    <name type="common">Formosan gum</name>
    <dbReference type="NCBI Taxonomy" id="63359"/>
    <lineage>
        <taxon>Eukaryota</taxon>
        <taxon>Viridiplantae</taxon>
        <taxon>Streptophyta</taxon>
        <taxon>Embryophyta</taxon>
        <taxon>Tracheophyta</taxon>
        <taxon>Spermatophyta</taxon>
        <taxon>Magnoliopsida</taxon>
        <taxon>eudicotyledons</taxon>
        <taxon>Gunneridae</taxon>
        <taxon>Pentapetalae</taxon>
        <taxon>Saxifragales</taxon>
        <taxon>Altingiaceae</taxon>
        <taxon>Liquidambar</taxon>
    </lineage>
</organism>
<name>A0AAP0S1G7_LIQFO</name>
<comment type="similarity">
    <text evidence="4">Belongs to the HIPP family.</text>
</comment>
<keyword evidence="1" id="KW-0488">Methylation</keyword>
<evidence type="ECO:0000256" key="2">
    <source>
        <dbReference type="ARBA" id="ARBA00022723"/>
    </source>
</evidence>
<keyword evidence="3" id="KW-0636">Prenylation</keyword>
<dbReference type="Gene3D" id="3.30.70.100">
    <property type="match status" value="1"/>
</dbReference>
<sequence length="109" mass="12485">MKSNFSPPIFNGKGEEKRGRKGVEKFTTDMTKHKVVVTGRINPQKVMKKLKKKTGKRVEIVVKKEDPKDASKEENSKQVMDSSMMFDYCMDSEILMMFSDENPNACSIM</sequence>
<dbReference type="AlphaFoldDB" id="A0AAP0S1G7"/>
<dbReference type="Proteomes" id="UP001415857">
    <property type="component" value="Unassembled WGS sequence"/>
</dbReference>
<evidence type="ECO:0000256" key="3">
    <source>
        <dbReference type="ARBA" id="ARBA00023289"/>
    </source>
</evidence>
<dbReference type="GO" id="GO:0046872">
    <property type="term" value="F:metal ion binding"/>
    <property type="evidence" value="ECO:0007669"/>
    <property type="project" value="UniProtKB-KW"/>
</dbReference>
<evidence type="ECO:0000256" key="1">
    <source>
        <dbReference type="ARBA" id="ARBA00022481"/>
    </source>
</evidence>
<gene>
    <name evidence="6" type="ORF">L1049_017598</name>
</gene>
<keyword evidence="3" id="KW-0449">Lipoprotein</keyword>
<proteinExistence type="inferred from homology"/>
<dbReference type="PANTHER" id="PTHR46195">
    <property type="entry name" value="HEAVY METAL-ASSOCIATED ISOPRENYLATED PLANT PROTEIN 7"/>
    <property type="match status" value="1"/>
</dbReference>
<feature type="region of interest" description="Disordered" evidence="5">
    <location>
        <begin position="1"/>
        <end position="21"/>
    </location>
</feature>
<evidence type="ECO:0000256" key="5">
    <source>
        <dbReference type="SAM" id="MobiDB-lite"/>
    </source>
</evidence>
<evidence type="ECO:0000313" key="7">
    <source>
        <dbReference type="Proteomes" id="UP001415857"/>
    </source>
</evidence>